<organism evidence="1 2">
    <name type="scientific">Methylobacterium indicum</name>
    <dbReference type="NCBI Taxonomy" id="1775910"/>
    <lineage>
        <taxon>Bacteria</taxon>
        <taxon>Pseudomonadati</taxon>
        <taxon>Pseudomonadota</taxon>
        <taxon>Alphaproteobacteria</taxon>
        <taxon>Hyphomicrobiales</taxon>
        <taxon>Methylobacteriaceae</taxon>
        <taxon>Methylobacterium</taxon>
    </lineage>
</organism>
<evidence type="ECO:0000313" key="2">
    <source>
        <dbReference type="Proteomes" id="UP000036471"/>
    </source>
</evidence>
<name>A0ABR5HCJ1_9HYPH</name>
<dbReference type="EMBL" id="JTHG01000119">
    <property type="protein sequence ID" value="KMO23202.1"/>
    <property type="molecule type" value="Genomic_DNA"/>
</dbReference>
<sequence length="194" mass="20448">MYGLSPDDLKGKTVVTGQDKPGPLVISAAADLSDVPVIQHEIKDVAQMKALGGIPDEHYTQHGIADHHVEYPPAIDHDPQHALTAAKGDMCALLEHLGPERSGHVGSALRAYLLGNSSKVQDYEPLINTMHFPVTGGVVALDSITVTPGNPLKITGPGPVSMNVAVMTVEPGAQVIVETELTLNIGQLYANVTK</sequence>
<keyword evidence="2" id="KW-1185">Reference proteome</keyword>
<protein>
    <submittedName>
        <fullName evidence="1">Uncharacterized protein</fullName>
    </submittedName>
</protein>
<dbReference type="Proteomes" id="UP000036471">
    <property type="component" value="Unassembled WGS sequence"/>
</dbReference>
<comment type="caution">
    <text evidence="1">The sequence shown here is derived from an EMBL/GenBank/DDBJ whole genome shotgun (WGS) entry which is preliminary data.</text>
</comment>
<accession>A0ABR5HCJ1</accession>
<proteinExistence type="predicted"/>
<reference evidence="1 2" key="1">
    <citation type="submission" date="2014-11" db="EMBL/GenBank/DDBJ databases">
        <title>Comparative genomics of Methylobacterium species.</title>
        <authorList>
            <person name="Chaudhry V."/>
            <person name="Patil P.B."/>
        </authorList>
    </citation>
    <scope>NUCLEOTIDE SEQUENCE [LARGE SCALE GENOMIC DNA]</scope>
    <source>
        <strain evidence="1 2">SE3.6</strain>
    </source>
</reference>
<gene>
    <name evidence="1" type="ORF">QR79_14015</name>
</gene>
<evidence type="ECO:0000313" key="1">
    <source>
        <dbReference type="EMBL" id="KMO23202.1"/>
    </source>
</evidence>